<evidence type="ECO:0000313" key="5">
    <source>
        <dbReference type="EMBL" id="TSI14951.1"/>
    </source>
</evidence>
<dbReference type="PANTHER" id="PTHR46796">
    <property type="entry name" value="HTH-TYPE TRANSCRIPTIONAL ACTIVATOR RHAS-RELATED"/>
    <property type="match status" value="1"/>
</dbReference>
<dbReference type="PROSITE" id="PS00041">
    <property type="entry name" value="HTH_ARAC_FAMILY_1"/>
    <property type="match status" value="1"/>
</dbReference>
<evidence type="ECO:0000256" key="3">
    <source>
        <dbReference type="ARBA" id="ARBA00023163"/>
    </source>
</evidence>
<dbReference type="AlphaFoldDB" id="A0A556CBY2"/>
<comment type="caution">
    <text evidence="5">The sequence shown here is derived from an EMBL/GenBank/DDBJ whole genome shotgun (WGS) entry which is preliminary data.</text>
</comment>
<dbReference type="RefSeq" id="WP_143922999.1">
    <property type="nucleotide sequence ID" value="NZ_VLTK01000007.1"/>
</dbReference>
<dbReference type="GO" id="GO:0003700">
    <property type="term" value="F:DNA-binding transcription factor activity"/>
    <property type="evidence" value="ECO:0007669"/>
    <property type="project" value="InterPro"/>
</dbReference>
<dbReference type="PROSITE" id="PS01124">
    <property type="entry name" value="HTH_ARAC_FAMILY_2"/>
    <property type="match status" value="1"/>
</dbReference>
<protein>
    <submittedName>
        <fullName evidence="5">AraC family transcriptional regulator</fullName>
    </submittedName>
</protein>
<dbReference type="InterPro" id="IPR018060">
    <property type="entry name" value="HTH_AraC"/>
</dbReference>
<dbReference type="InterPro" id="IPR035418">
    <property type="entry name" value="AraC-bd_2"/>
</dbReference>
<keyword evidence="3" id="KW-0804">Transcription</keyword>
<evidence type="ECO:0000256" key="1">
    <source>
        <dbReference type="ARBA" id="ARBA00023015"/>
    </source>
</evidence>
<dbReference type="InterPro" id="IPR018062">
    <property type="entry name" value="HTH_AraC-typ_CS"/>
</dbReference>
<organism evidence="5 6">
    <name type="scientific">Brevibacterium aurantiacum</name>
    <dbReference type="NCBI Taxonomy" id="273384"/>
    <lineage>
        <taxon>Bacteria</taxon>
        <taxon>Bacillati</taxon>
        <taxon>Actinomycetota</taxon>
        <taxon>Actinomycetes</taxon>
        <taxon>Micrococcales</taxon>
        <taxon>Brevibacteriaceae</taxon>
        <taxon>Brevibacterium</taxon>
    </lineage>
</organism>
<dbReference type="Pfam" id="PF12833">
    <property type="entry name" value="HTH_18"/>
    <property type="match status" value="1"/>
</dbReference>
<evidence type="ECO:0000256" key="2">
    <source>
        <dbReference type="ARBA" id="ARBA00023125"/>
    </source>
</evidence>
<dbReference type="GO" id="GO:0043565">
    <property type="term" value="F:sequence-specific DNA binding"/>
    <property type="evidence" value="ECO:0007669"/>
    <property type="project" value="InterPro"/>
</dbReference>
<dbReference type="EMBL" id="VLTK01000007">
    <property type="protein sequence ID" value="TSI14951.1"/>
    <property type="molecule type" value="Genomic_DNA"/>
</dbReference>
<name>A0A556CBY2_BREAU</name>
<evidence type="ECO:0000259" key="4">
    <source>
        <dbReference type="PROSITE" id="PS01124"/>
    </source>
</evidence>
<dbReference type="PRINTS" id="PR00032">
    <property type="entry name" value="HTHARAC"/>
</dbReference>
<accession>A0A556CBY2</accession>
<gene>
    <name evidence="5" type="ORF">FO013_12980</name>
</gene>
<dbReference type="Pfam" id="PF14525">
    <property type="entry name" value="AraC_binding_2"/>
    <property type="match status" value="1"/>
</dbReference>
<dbReference type="InterPro" id="IPR009057">
    <property type="entry name" value="Homeodomain-like_sf"/>
</dbReference>
<dbReference type="PANTHER" id="PTHR46796:SF6">
    <property type="entry name" value="ARAC SUBFAMILY"/>
    <property type="match status" value="1"/>
</dbReference>
<keyword evidence="2" id="KW-0238">DNA-binding</keyword>
<sequence length="323" mass="36207">MAEPPTPHSTPDPLRFSTAQIPSKNRIEYWEAHNAKALIGLDIRTLEDTPLMAEEINLHFPALRFAGVKGSSQIVERSARMIAAHPTGDIAIFFAMSGDAFFYHSKGTILLKPGQAVVYDADRPFVRGFSHGLYELVLTIPREDFAHLAGGRDLNEPLVFEFGSDLRRRFSNPSATDLVSVIDSALRRSPDDLYRVEQETFELVERMLSPMVDSGREARYRHALQEIERHFGDGALNRAKVAATIGVSERQLSRIFAAKDETFADHLQNYRLQIAETILASEPHTTVAEIARRCGFASPSHFSRVFKARTGLTPLELQRATEF</sequence>
<dbReference type="OrthoDB" id="9799345at2"/>
<proteinExistence type="predicted"/>
<dbReference type="InterPro" id="IPR020449">
    <property type="entry name" value="Tscrpt_reg_AraC-type_HTH"/>
</dbReference>
<dbReference type="SUPFAM" id="SSF46689">
    <property type="entry name" value="Homeodomain-like"/>
    <property type="match status" value="1"/>
</dbReference>
<dbReference type="Proteomes" id="UP000316406">
    <property type="component" value="Unassembled WGS sequence"/>
</dbReference>
<reference evidence="5 6" key="1">
    <citation type="submission" date="2019-07" db="EMBL/GenBank/DDBJ databases">
        <title>Draft genome sequence of Brevibacterium aurantiacum XU54 isolated from Xinjiang China.</title>
        <authorList>
            <person name="Xu X."/>
        </authorList>
    </citation>
    <scope>NUCLEOTIDE SEQUENCE [LARGE SCALE GENOMIC DNA]</scope>
    <source>
        <strain evidence="5 6">XU54</strain>
    </source>
</reference>
<keyword evidence="6" id="KW-1185">Reference proteome</keyword>
<dbReference type="SMART" id="SM00342">
    <property type="entry name" value="HTH_ARAC"/>
    <property type="match status" value="1"/>
</dbReference>
<evidence type="ECO:0000313" key="6">
    <source>
        <dbReference type="Proteomes" id="UP000316406"/>
    </source>
</evidence>
<keyword evidence="1" id="KW-0805">Transcription regulation</keyword>
<dbReference type="InterPro" id="IPR050204">
    <property type="entry name" value="AraC_XylS_family_regulators"/>
</dbReference>
<dbReference type="Gene3D" id="1.10.10.60">
    <property type="entry name" value="Homeodomain-like"/>
    <property type="match status" value="1"/>
</dbReference>
<feature type="domain" description="HTH araC/xylS-type" evidence="4">
    <location>
        <begin position="221"/>
        <end position="320"/>
    </location>
</feature>